<dbReference type="EMBL" id="MW788635">
    <property type="protein sequence ID" value="QTO65858.1"/>
    <property type="molecule type" value="mRNA"/>
</dbReference>
<evidence type="ECO:0000256" key="1">
    <source>
        <dbReference type="ARBA" id="ARBA00004123"/>
    </source>
</evidence>
<evidence type="ECO:0000256" key="2">
    <source>
        <dbReference type="ARBA" id="ARBA00022737"/>
    </source>
</evidence>
<dbReference type="GO" id="GO:0005634">
    <property type="term" value="C:nucleus"/>
    <property type="evidence" value="ECO:0007669"/>
    <property type="project" value="UniProtKB-SubCell"/>
</dbReference>
<dbReference type="GO" id="GO:0010597">
    <property type="term" value="P:green leaf volatile biosynthetic process"/>
    <property type="evidence" value="ECO:0007669"/>
    <property type="project" value="UniProtKB-ARBA"/>
</dbReference>
<evidence type="ECO:0000259" key="10">
    <source>
        <dbReference type="PROSITE" id="PS51294"/>
    </source>
</evidence>
<dbReference type="InterPro" id="IPR015495">
    <property type="entry name" value="Myb_TF_plants"/>
</dbReference>
<feature type="domain" description="HTH myb-type" evidence="10">
    <location>
        <begin position="18"/>
        <end position="74"/>
    </location>
</feature>
<keyword evidence="5" id="KW-0010">Activator</keyword>
<reference evidence="11" key="1">
    <citation type="journal article" date="2021" name="Front. Plant Sci.">
        <title>Evolution of the subgroup 6 R2R3-MYB genes and their contribution to floral color in the perianth-bearing Piperales.</title>
        <authorList>
            <person name="Munoz-Gomez S."/>
            <person name="Suarez Baron H."/>
            <person name="Alzate J.F."/>
            <person name="Gonzalez F."/>
            <person name="Pabon Mora N."/>
        </authorList>
    </citation>
    <scope>NUCLEOTIDE SEQUENCE</scope>
</reference>
<dbReference type="InterPro" id="IPR001005">
    <property type="entry name" value="SANT/Myb"/>
</dbReference>
<dbReference type="AlphaFoldDB" id="A0A8A8GVX8"/>
<evidence type="ECO:0000256" key="4">
    <source>
        <dbReference type="ARBA" id="ARBA00023125"/>
    </source>
</evidence>
<keyword evidence="7" id="KW-0539">Nucleus</keyword>
<evidence type="ECO:0000256" key="6">
    <source>
        <dbReference type="ARBA" id="ARBA00023163"/>
    </source>
</evidence>
<accession>A0A8A8GVX8</accession>
<feature type="compositionally biased region" description="Polar residues" evidence="8">
    <location>
        <begin position="154"/>
        <end position="174"/>
    </location>
</feature>
<dbReference type="PROSITE" id="PS51294">
    <property type="entry name" value="HTH_MYB"/>
    <property type="match status" value="2"/>
</dbReference>
<dbReference type="PANTHER" id="PTHR47999">
    <property type="entry name" value="TRANSCRIPTION FACTOR MYB8-RELATED-RELATED"/>
    <property type="match status" value="1"/>
</dbReference>
<evidence type="ECO:0000256" key="7">
    <source>
        <dbReference type="ARBA" id="ARBA00023242"/>
    </source>
</evidence>
<dbReference type="GO" id="GO:0080090">
    <property type="term" value="P:regulation of primary metabolic process"/>
    <property type="evidence" value="ECO:0007669"/>
    <property type="project" value="UniProtKB-ARBA"/>
</dbReference>
<protein>
    <submittedName>
        <fullName evidence="11">R2R3MYB</fullName>
    </submittedName>
</protein>
<dbReference type="SMART" id="SM00717">
    <property type="entry name" value="SANT"/>
    <property type="match status" value="2"/>
</dbReference>
<sequence>MKRRGSLTMNTPCTISKSSGLRKGTWTEEEDFLLKKCIEKYGEGRWHLVPVRSGLNRCRKSCRLRWLNYLRPHIKRGDFASDEIDLIFRLHKLLGNRWSLITGRIPGRTANDIKNYWNTHLQRKLNIIANSQRKNKSQLKITENTIVRPRPRTLPSSSTAKNINYPCSRSNNNKSIKESGNTDKDEGNKELVTSCEKPTTGDQTSSSTEDDLQWWANLLAANCNEIEEEAAANRKTSNGESNSMQEGETGIWDDIDLWNVLN</sequence>
<proteinExistence type="evidence at transcript level"/>
<evidence type="ECO:0000256" key="8">
    <source>
        <dbReference type="SAM" id="MobiDB-lite"/>
    </source>
</evidence>
<dbReference type="Pfam" id="PF00249">
    <property type="entry name" value="Myb_DNA-binding"/>
    <property type="match status" value="2"/>
</dbReference>
<evidence type="ECO:0000256" key="3">
    <source>
        <dbReference type="ARBA" id="ARBA00023015"/>
    </source>
</evidence>
<dbReference type="GO" id="GO:0000976">
    <property type="term" value="F:transcription cis-regulatory region binding"/>
    <property type="evidence" value="ECO:0007669"/>
    <property type="project" value="UniProtKB-ARBA"/>
</dbReference>
<dbReference type="FunFam" id="1.10.10.60:FF:000218">
    <property type="entry name" value="Myb transcription factor"/>
    <property type="match status" value="1"/>
</dbReference>
<name>A0A8A8GVX8_9SOLA</name>
<dbReference type="SUPFAM" id="SSF46689">
    <property type="entry name" value="Homeodomain-like"/>
    <property type="match status" value="1"/>
</dbReference>
<evidence type="ECO:0000256" key="5">
    <source>
        <dbReference type="ARBA" id="ARBA00023159"/>
    </source>
</evidence>
<dbReference type="InterPro" id="IPR009057">
    <property type="entry name" value="Homeodomain-like_sf"/>
</dbReference>
<keyword evidence="6" id="KW-0804">Transcription</keyword>
<organism evidence="11">
    <name type="scientific">Streptosolen jamesonii</name>
    <name type="common">marmalade-bush</name>
    <dbReference type="NCBI Taxonomy" id="310464"/>
    <lineage>
        <taxon>Eukaryota</taxon>
        <taxon>Viridiplantae</taxon>
        <taxon>Streptophyta</taxon>
        <taxon>Embryophyta</taxon>
        <taxon>Tracheophyta</taxon>
        <taxon>Spermatophyta</taxon>
        <taxon>Magnoliopsida</taxon>
        <taxon>eudicotyledons</taxon>
        <taxon>Gunneridae</taxon>
        <taxon>Pentapetalae</taxon>
        <taxon>asterids</taxon>
        <taxon>lamiids</taxon>
        <taxon>Solanales</taxon>
        <taxon>Solanaceae</taxon>
        <taxon>Cestroideae</taxon>
        <taxon>Browallieae</taxon>
        <taxon>Streptosolen</taxon>
    </lineage>
</organism>
<dbReference type="InterPro" id="IPR017930">
    <property type="entry name" value="Myb_dom"/>
</dbReference>
<evidence type="ECO:0000313" key="11">
    <source>
        <dbReference type="EMBL" id="QTO65858.1"/>
    </source>
</evidence>
<feature type="domain" description="HTH myb-type" evidence="10">
    <location>
        <begin position="75"/>
        <end position="125"/>
    </location>
</feature>
<feature type="domain" description="Myb-like" evidence="9">
    <location>
        <begin position="18"/>
        <end position="70"/>
    </location>
</feature>
<keyword evidence="2" id="KW-0677">Repeat</keyword>
<feature type="region of interest" description="Disordered" evidence="8">
    <location>
        <begin position="139"/>
        <end position="209"/>
    </location>
</feature>
<keyword evidence="4" id="KW-0238">DNA-binding</keyword>
<dbReference type="PROSITE" id="PS50090">
    <property type="entry name" value="MYB_LIKE"/>
    <property type="match status" value="2"/>
</dbReference>
<dbReference type="CDD" id="cd00167">
    <property type="entry name" value="SANT"/>
    <property type="match status" value="2"/>
</dbReference>
<feature type="domain" description="Myb-like" evidence="9">
    <location>
        <begin position="71"/>
        <end position="121"/>
    </location>
</feature>
<evidence type="ECO:0000259" key="9">
    <source>
        <dbReference type="PROSITE" id="PS50090"/>
    </source>
</evidence>
<feature type="compositionally biased region" description="Polar residues" evidence="8">
    <location>
        <begin position="196"/>
        <end position="207"/>
    </location>
</feature>
<keyword evidence="3" id="KW-0805">Transcription regulation</keyword>
<comment type="subcellular location">
    <subcellularLocation>
        <location evidence="1">Nucleus</location>
    </subcellularLocation>
</comment>
<dbReference type="PANTHER" id="PTHR47999:SF24">
    <property type="entry name" value="TRANSCRIPTION FACTOR MYB90"/>
    <property type="match status" value="1"/>
</dbReference>
<dbReference type="Gene3D" id="1.10.10.60">
    <property type="entry name" value="Homeodomain-like"/>
    <property type="match status" value="2"/>
</dbReference>
<gene>
    <name evidence="11" type="primary">MYB114L_a</name>
</gene>
<feature type="compositionally biased region" description="Basic and acidic residues" evidence="8">
    <location>
        <begin position="175"/>
        <end position="189"/>
    </location>
</feature>